<keyword evidence="3 6" id="KW-1133">Transmembrane helix</keyword>
<feature type="region of interest" description="Disordered" evidence="5">
    <location>
        <begin position="326"/>
        <end position="374"/>
    </location>
</feature>
<dbReference type="Proteomes" id="UP001302126">
    <property type="component" value="Unassembled WGS sequence"/>
</dbReference>
<evidence type="ECO:0000313" key="7">
    <source>
        <dbReference type="EMBL" id="KAK4191150.1"/>
    </source>
</evidence>
<dbReference type="AlphaFoldDB" id="A0AAN6X1F8"/>
<reference evidence="7" key="2">
    <citation type="submission" date="2023-05" db="EMBL/GenBank/DDBJ databases">
        <authorList>
            <consortium name="Lawrence Berkeley National Laboratory"/>
            <person name="Steindorff A."/>
            <person name="Hensen N."/>
            <person name="Bonometti L."/>
            <person name="Westerberg I."/>
            <person name="Brannstrom I.O."/>
            <person name="Guillou S."/>
            <person name="Cros-Aarteil S."/>
            <person name="Calhoun S."/>
            <person name="Haridas S."/>
            <person name="Kuo A."/>
            <person name="Mondo S."/>
            <person name="Pangilinan J."/>
            <person name="Riley R."/>
            <person name="Labutti K."/>
            <person name="Andreopoulos B."/>
            <person name="Lipzen A."/>
            <person name="Chen C."/>
            <person name="Yanf M."/>
            <person name="Daum C."/>
            <person name="Ng V."/>
            <person name="Clum A."/>
            <person name="Ohm R."/>
            <person name="Martin F."/>
            <person name="Silar P."/>
            <person name="Natvig D."/>
            <person name="Lalanne C."/>
            <person name="Gautier V."/>
            <person name="Ament-Velasquez S.L."/>
            <person name="Kruys A."/>
            <person name="Hutchinson M.I."/>
            <person name="Powell A.J."/>
            <person name="Barry K."/>
            <person name="Miller A.N."/>
            <person name="Grigoriev I.V."/>
            <person name="Debuchy R."/>
            <person name="Gladieux P."/>
            <person name="Thoren M.H."/>
            <person name="Johannesson H."/>
        </authorList>
    </citation>
    <scope>NUCLEOTIDE SEQUENCE</scope>
    <source>
        <strain evidence="7">PSN309</strain>
    </source>
</reference>
<proteinExistence type="predicted"/>
<keyword evidence="8" id="KW-1185">Reference proteome</keyword>
<reference evidence="7" key="1">
    <citation type="journal article" date="2023" name="Mol. Phylogenet. Evol.">
        <title>Genome-scale phylogeny and comparative genomics of the fungal order Sordariales.</title>
        <authorList>
            <person name="Hensen N."/>
            <person name="Bonometti L."/>
            <person name="Westerberg I."/>
            <person name="Brannstrom I.O."/>
            <person name="Guillou S."/>
            <person name="Cros-Aarteil S."/>
            <person name="Calhoun S."/>
            <person name="Haridas S."/>
            <person name="Kuo A."/>
            <person name="Mondo S."/>
            <person name="Pangilinan J."/>
            <person name="Riley R."/>
            <person name="LaButti K."/>
            <person name="Andreopoulos B."/>
            <person name="Lipzen A."/>
            <person name="Chen C."/>
            <person name="Yan M."/>
            <person name="Daum C."/>
            <person name="Ng V."/>
            <person name="Clum A."/>
            <person name="Steindorff A."/>
            <person name="Ohm R.A."/>
            <person name="Martin F."/>
            <person name="Silar P."/>
            <person name="Natvig D.O."/>
            <person name="Lalanne C."/>
            <person name="Gautier V."/>
            <person name="Ament-Velasquez S.L."/>
            <person name="Kruys A."/>
            <person name="Hutchinson M.I."/>
            <person name="Powell A.J."/>
            <person name="Barry K."/>
            <person name="Miller A.N."/>
            <person name="Grigoriev I.V."/>
            <person name="Debuchy R."/>
            <person name="Gladieux P."/>
            <person name="Hiltunen Thoren M."/>
            <person name="Johannesson H."/>
        </authorList>
    </citation>
    <scope>NUCLEOTIDE SEQUENCE</scope>
    <source>
        <strain evidence="7">PSN309</strain>
    </source>
</reference>
<evidence type="ECO:0000256" key="6">
    <source>
        <dbReference type="SAM" id="Phobius"/>
    </source>
</evidence>
<feature type="transmembrane region" description="Helical" evidence="6">
    <location>
        <begin position="127"/>
        <end position="148"/>
    </location>
</feature>
<accession>A0AAN6X1F8</accession>
<comment type="caution">
    <text evidence="7">The sequence shown here is derived from an EMBL/GenBank/DDBJ whole genome shotgun (WGS) entry which is preliminary data.</text>
</comment>
<evidence type="ECO:0000256" key="1">
    <source>
        <dbReference type="ARBA" id="ARBA00004141"/>
    </source>
</evidence>
<evidence type="ECO:0000256" key="2">
    <source>
        <dbReference type="ARBA" id="ARBA00022692"/>
    </source>
</evidence>
<dbReference type="GO" id="GO:0000324">
    <property type="term" value="C:fungal-type vacuole"/>
    <property type="evidence" value="ECO:0007669"/>
    <property type="project" value="TreeGrafter"/>
</dbReference>
<dbReference type="PANTHER" id="PTHR31465">
    <property type="entry name" value="PROTEIN RTA1-RELATED"/>
    <property type="match status" value="1"/>
</dbReference>
<feature type="transmembrane region" description="Helical" evidence="6">
    <location>
        <begin position="160"/>
        <end position="186"/>
    </location>
</feature>
<feature type="transmembrane region" description="Helical" evidence="6">
    <location>
        <begin position="245"/>
        <end position="268"/>
    </location>
</feature>
<organism evidence="7 8">
    <name type="scientific">Podospora australis</name>
    <dbReference type="NCBI Taxonomy" id="1536484"/>
    <lineage>
        <taxon>Eukaryota</taxon>
        <taxon>Fungi</taxon>
        <taxon>Dikarya</taxon>
        <taxon>Ascomycota</taxon>
        <taxon>Pezizomycotina</taxon>
        <taxon>Sordariomycetes</taxon>
        <taxon>Sordariomycetidae</taxon>
        <taxon>Sordariales</taxon>
        <taxon>Podosporaceae</taxon>
        <taxon>Podospora</taxon>
    </lineage>
</organism>
<feature type="compositionally biased region" description="Basic and acidic residues" evidence="5">
    <location>
        <begin position="424"/>
        <end position="433"/>
    </location>
</feature>
<feature type="transmembrane region" description="Helical" evidence="6">
    <location>
        <begin position="213"/>
        <end position="233"/>
    </location>
</feature>
<evidence type="ECO:0000256" key="3">
    <source>
        <dbReference type="ARBA" id="ARBA00022989"/>
    </source>
</evidence>
<dbReference type="EMBL" id="MU864361">
    <property type="protein sequence ID" value="KAK4191150.1"/>
    <property type="molecule type" value="Genomic_DNA"/>
</dbReference>
<dbReference type="PANTHER" id="PTHR31465:SF9">
    <property type="entry name" value="SPHINGOID LONG-CHAIN BASE TRANSPORTER RSB1"/>
    <property type="match status" value="1"/>
</dbReference>
<feature type="transmembrane region" description="Helical" evidence="6">
    <location>
        <begin position="57"/>
        <end position="75"/>
    </location>
</feature>
<protein>
    <submittedName>
        <fullName evidence="7">Uncharacterized protein</fullName>
    </submittedName>
</protein>
<evidence type="ECO:0000313" key="8">
    <source>
        <dbReference type="Proteomes" id="UP001302126"/>
    </source>
</evidence>
<feature type="transmembrane region" description="Helical" evidence="6">
    <location>
        <begin position="26"/>
        <end position="45"/>
    </location>
</feature>
<name>A0AAN6X1F8_9PEZI</name>
<comment type="subcellular location">
    <subcellularLocation>
        <location evidence="1">Membrane</location>
        <topology evidence="1">Multi-pass membrane protein</topology>
    </subcellularLocation>
</comment>
<sequence length="433" mass="47434">MQTPEECADVCLAAHYGYSSYRVAPAGNTVMMAAFAALIPINIFTGIRYKTPLHASLLAGALLVNVVGHIGQLLLSTKSATSTHFVVYMMGTHWGATLVGSAIFLVLPHVTVMFGQEFRLVSKAIHLNVAFLVLDIISLALQSTGIILASTASATAQANWGFRILLVGLSFHGITLVTFLGGYWYFRHKLSHRRYILDDNFSSVYCSQRFKHLLLGTQAATLFLLVRAILRIAAFSKGPSSKLAISQVTIFLLDDLLVLLAVLILTVWPVGRAFGYSWADTSPLASPDALSDLPLRRHFYHCSQGHRVHKRHTSQPYAPAELPSPFTHGTERGFGASGGPPIANLSSTYQSSHLVPSLTSPRNKPVYQRTPYDMSPTQTVPFLAPEESPKGFVPLSINKNMGSSGERGRRQNPHRTFGGSETSRMVKRDDLWN</sequence>
<dbReference type="GO" id="GO:0005886">
    <property type="term" value="C:plasma membrane"/>
    <property type="evidence" value="ECO:0007669"/>
    <property type="project" value="TreeGrafter"/>
</dbReference>
<evidence type="ECO:0000256" key="5">
    <source>
        <dbReference type="SAM" id="MobiDB-lite"/>
    </source>
</evidence>
<feature type="compositionally biased region" description="Polar residues" evidence="5">
    <location>
        <begin position="344"/>
        <end position="362"/>
    </location>
</feature>
<dbReference type="InterPro" id="IPR007568">
    <property type="entry name" value="RTA1"/>
</dbReference>
<keyword evidence="2 6" id="KW-0812">Transmembrane</keyword>
<dbReference type="Pfam" id="PF04479">
    <property type="entry name" value="RTA1"/>
    <property type="match status" value="1"/>
</dbReference>
<gene>
    <name evidence="7" type="ORF">QBC35DRAFT_36856</name>
</gene>
<feature type="transmembrane region" description="Helical" evidence="6">
    <location>
        <begin position="95"/>
        <end position="115"/>
    </location>
</feature>
<keyword evidence="4 6" id="KW-0472">Membrane</keyword>
<feature type="region of interest" description="Disordered" evidence="5">
    <location>
        <begin position="386"/>
        <end position="433"/>
    </location>
</feature>
<evidence type="ECO:0000256" key="4">
    <source>
        <dbReference type="ARBA" id="ARBA00023136"/>
    </source>
</evidence>